<dbReference type="InterPro" id="IPR019734">
    <property type="entry name" value="TPR_rpt"/>
</dbReference>
<name>A0A814S9K6_9BILA</name>
<feature type="non-terminal residue" evidence="4">
    <location>
        <position position="1"/>
    </location>
</feature>
<evidence type="ECO:0000256" key="2">
    <source>
        <dbReference type="ARBA" id="ARBA00022803"/>
    </source>
</evidence>
<comment type="caution">
    <text evidence="4">The sequence shown here is derived from an EMBL/GenBank/DDBJ whole genome shotgun (WGS) entry which is preliminary data.</text>
</comment>
<dbReference type="InterPro" id="IPR011990">
    <property type="entry name" value="TPR-like_helical_dom_sf"/>
</dbReference>
<accession>A0A814S9K6</accession>
<keyword evidence="1" id="KW-0677">Repeat</keyword>
<organism evidence="4 5">
    <name type="scientific">Rotaria magnacalcarata</name>
    <dbReference type="NCBI Taxonomy" id="392030"/>
    <lineage>
        <taxon>Eukaryota</taxon>
        <taxon>Metazoa</taxon>
        <taxon>Spiralia</taxon>
        <taxon>Gnathifera</taxon>
        <taxon>Rotifera</taxon>
        <taxon>Eurotatoria</taxon>
        <taxon>Bdelloidea</taxon>
        <taxon>Philodinida</taxon>
        <taxon>Philodinidae</taxon>
        <taxon>Rotaria</taxon>
    </lineage>
</organism>
<sequence length="458" mass="52567">MEPIVAMEFVERTMKNNKDIVGVIFIMTIDQTKLSTSNTPFAMIDDYTVIKGEKEILFTMHTVFRVVEIKQIAENSRLWEVQLTIIDDNDPQLSTLTNRIKEEVRGSTGWHRMGQLMLNVGHFNQVEELYQELLKNASTDSDRAHIYHQLGTLQHQQGKYPEVAKFYEKSLEIKRKTLPEDDVSLTATYSNIGGVYKNMGEYSKALEFYEKSLKIYEISLPPNHPDLATSYNNIATTYYAMGEYLKALEFYEKALRIRAISLPPNHPLLVTSYNNIGEVYRNMGEYSKTLEFSEKALKIKEISLPPNHPDLATSYSNIGGVHDSMGEYSKALSYLEKSLIIKQKSFPSTHPSIKNNTWKIGDQSFSNKIPFYTYPHRLDIIPQERIFTNTLNLVSISLSITNEICSISDSILDRLCIDMLPRIHANIKSPILESISMKRILLTANYPNLTEFQIFLFP</sequence>
<keyword evidence="2 3" id="KW-0802">TPR repeat</keyword>
<protein>
    <recommendedName>
        <fullName evidence="6">Kinesin light chain</fullName>
    </recommendedName>
</protein>
<evidence type="ECO:0000313" key="5">
    <source>
        <dbReference type="Proteomes" id="UP000663855"/>
    </source>
</evidence>
<dbReference type="PANTHER" id="PTHR45641:SF1">
    <property type="entry name" value="AAA+ ATPASE DOMAIN-CONTAINING PROTEIN"/>
    <property type="match status" value="1"/>
</dbReference>
<feature type="repeat" description="TPR" evidence="3">
    <location>
        <begin position="144"/>
        <end position="177"/>
    </location>
</feature>
<evidence type="ECO:0000256" key="1">
    <source>
        <dbReference type="ARBA" id="ARBA00022737"/>
    </source>
</evidence>
<dbReference type="PROSITE" id="PS50293">
    <property type="entry name" value="TPR_REGION"/>
    <property type="match status" value="2"/>
</dbReference>
<dbReference type="Pfam" id="PF13374">
    <property type="entry name" value="TPR_10"/>
    <property type="match status" value="1"/>
</dbReference>
<dbReference type="EMBL" id="CAJNOV010003540">
    <property type="protein sequence ID" value="CAF1145208.1"/>
    <property type="molecule type" value="Genomic_DNA"/>
</dbReference>
<dbReference type="Proteomes" id="UP000663855">
    <property type="component" value="Unassembled WGS sequence"/>
</dbReference>
<dbReference type="Gene3D" id="1.25.40.10">
    <property type="entry name" value="Tetratricopeptide repeat domain"/>
    <property type="match status" value="2"/>
</dbReference>
<reference evidence="4" key="1">
    <citation type="submission" date="2021-02" db="EMBL/GenBank/DDBJ databases">
        <authorList>
            <person name="Nowell W R."/>
        </authorList>
    </citation>
    <scope>NUCLEOTIDE SEQUENCE</scope>
</reference>
<dbReference type="PANTHER" id="PTHR45641">
    <property type="entry name" value="TETRATRICOPEPTIDE REPEAT PROTEIN (AFU_ORTHOLOGUE AFUA_6G03870)"/>
    <property type="match status" value="1"/>
</dbReference>
<dbReference type="SMART" id="SM00028">
    <property type="entry name" value="TPR"/>
    <property type="match status" value="6"/>
</dbReference>
<feature type="repeat" description="TPR" evidence="3">
    <location>
        <begin position="228"/>
        <end position="261"/>
    </location>
</feature>
<evidence type="ECO:0000256" key="3">
    <source>
        <dbReference type="PROSITE-ProRule" id="PRU00339"/>
    </source>
</evidence>
<gene>
    <name evidence="4" type="ORF">CJN711_LOCUS9249</name>
</gene>
<dbReference type="SUPFAM" id="SSF48452">
    <property type="entry name" value="TPR-like"/>
    <property type="match status" value="1"/>
</dbReference>
<feature type="repeat" description="TPR" evidence="3">
    <location>
        <begin position="186"/>
        <end position="219"/>
    </location>
</feature>
<dbReference type="AlphaFoldDB" id="A0A814S9K6"/>
<evidence type="ECO:0008006" key="6">
    <source>
        <dbReference type="Google" id="ProtNLM"/>
    </source>
</evidence>
<dbReference type="Pfam" id="PF13424">
    <property type="entry name" value="TPR_12"/>
    <property type="match status" value="2"/>
</dbReference>
<feature type="repeat" description="TPR" evidence="3">
    <location>
        <begin position="270"/>
        <end position="303"/>
    </location>
</feature>
<dbReference type="SUPFAM" id="SSF56399">
    <property type="entry name" value="ADP-ribosylation"/>
    <property type="match status" value="1"/>
</dbReference>
<feature type="repeat" description="TPR" evidence="3">
    <location>
        <begin position="312"/>
        <end position="345"/>
    </location>
</feature>
<proteinExistence type="predicted"/>
<dbReference type="PROSITE" id="PS50005">
    <property type="entry name" value="TPR"/>
    <property type="match status" value="5"/>
</dbReference>
<evidence type="ECO:0000313" key="4">
    <source>
        <dbReference type="EMBL" id="CAF1145208.1"/>
    </source>
</evidence>